<proteinExistence type="predicted"/>
<name>A0A0G1UY29_9BACT</name>
<evidence type="ECO:0000313" key="3">
    <source>
        <dbReference type="Proteomes" id="UP000034600"/>
    </source>
</evidence>
<evidence type="ECO:0000256" key="1">
    <source>
        <dbReference type="SAM" id="Phobius"/>
    </source>
</evidence>
<dbReference type="AlphaFoldDB" id="A0A0G1UY29"/>
<dbReference type="Proteomes" id="UP000034600">
    <property type="component" value="Unassembled WGS sequence"/>
</dbReference>
<protein>
    <recommendedName>
        <fullName evidence="4">DUF5673 domain-containing protein</fullName>
    </recommendedName>
</protein>
<gene>
    <name evidence="2" type="ORF">UY32_C0009G0010</name>
</gene>
<keyword evidence="1" id="KW-1133">Transmembrane helix</keyword>
<feature type="transmembrane region" description="Helical" evidence="1">
    <location>
        <begin position="27"/>
        <end position="44"/>
    </location>
</feature>
<keyword evidence="1" id="KW-0812">Transmembrane</keyword>
<organism evidence="2 3">
    <name type="scientific">Candidatus Jorgensenbacteria bacterium GW2011_GWC1_48_8</name>
    <dbReference type="NCBI Taxonomy" id="1618666"/>
    <lineage>
        <taxon>Bacteria</taxon>
        <taxon>Candidatus Joergenseniibacteriota</taxon>
    </lineage>
</organism>
<sequence length="162" mass="18581">MPKKNKEEAVQELTWRAAEYQFMEKSVGWYWFVIIAAIVLIFLAVLGRNFFFGVFVVLATAVVIFFGRKRPQVLDFKLSDKGVAIGENVFYDYDRLEGFMILEKPGRLDEIVLKKKAAINPFLKLPIDAKSGKDAEIILQGHLPPIQYEESLLDVVSDWFGF</sequence>
<dbReference type="EMBL" id="LCPO01000009">
    <property type="protein sequence ID" value="KKU98981.1"/>
    <property type="molecule type" value="Genomic_DNA"/>
</dbReference>
<accession>A0A0G1UY29</accession>
<reference evidence="2 3" key="1">
    <citation type="journal article" date="2015" name="Nature">
        <title>rRNA introns, odd ribosomes, and small enigmatic genomes across a large radiation of phyla.</title>
        <authorList>
            <person name="Brown C.T."/>
            <person name="Hug L.A."/>
            <person name="Thomas B.C."/>
            <person name="Sharon I."/>
            <person name="Castelle C.J."/>
            <person name="Singh A."/>
            <person name="Wilkins M.J."/>
            <person name="Williams K.H."/>
            <person name="Banfield J.F."/>
        </authorList>
    </citation>
    <scope>NUCLEOTIDE SEQUENCE [LARGE SCALE GENOMIC DNA]</scope>
</reference>
<comment type="caution">
    <text evidence="2">The sequence shown here is derived from an EMBL/GenBank/DDBJ whole genome shotgun (WGS) entry which is preliminary data.</text>
</comment>
<feature type="transmembrane region" description="Helical" evidence="1">
    <location>
        <begin position="50"/>
        <end position="67"/>
    </location>
</feature>
<keyword evidence="1" id="KW-0472">Membrane</keyword>
<evidence type="ECO:0008006" key="4">
    <source>
        <dbReference type="Google" id="ProtNLM"/>
    </source>
</evidence>
<evidence type="ECO:0000313" key="2">
    <source>
        <dbReference type="EMBL" id="KKU98981.1"/>
    </source>
</evidence>